<gene>
    <name evidence="1" type="ORF">PH586_03785</name>
</gene>
<keyword evidence="2" id="KW-1185">Reference proteome</keyword>
<evidence type="ECO:0000313" key="2">
    <source>
        <dbReference type="Proteomes" id="UP001212042"/>
    </source>
</evidence>
<dbReference type="Pfam" id="PF14375">
    <property type="entry name" value="Cys_rich_CWC"/>
    <property type="match status" value="1"/>
</dbReference>
<evidence type="ECO:0000313" key="1">
    <source>
        <dbReference type="EMBL" id="MDA7085512.1"/>
    </source>
</evidence>
<organism evidence="1 2">
    <name type="scientific">Pseudomonas aestuarii</name>
    <dbReference type="NCBI Taxonomy" id="3018340"/>
    <lineage>
        <taxon>Bacteria</taxon>
        <taxon>Pseudomonadati</taxon>
        <taxon>Pseudomonadota</taxon>
        <taxon>Gammaproteobacteria</taxon>
        <taxon>Pseudomonadales</taxon>
        <taxon>Pseudomonadaceae</taxon>
        <taxon>Pseudomonas</taxon>
    </lineage>
</organism>
<sequence>MNASHCPRCGQRNQCAQAESATPVSDCWCFGAAIDPALLDSLPPEQRNRACLCPRCAQGLAPLKPQAAAD</sequence>
<comment type="caution">
    <text evidence="1">The sequence shown here is derived from an EMBL/GenBank/DDBJ whole genome shotgun (WGS) entry which is preliminary data.</text>
</comment>
<dbReference type="EMBL" id="JAQJZJ010000001">
    <property type="protein sequence ID" value="MDA7085512.1"/>
    <property type="molecule type" value="Genomic_DNA"/>
</dbReference>
<proteinExistence type="predicted"/>
<dbReference type="RefSeq" id="WP_271346418.1">
    <property type="nucleotide sequence ID" value="NZ_JAQJZJ010000001.1"/>
</dbReference>
<dbReference type="InterPro" id="IPR032720">
    <property type="entry name" value="Cys_rich_CWC"/>
</dbReference>
<name>A0ABT4XBE7_9PSED</name>
<reference evidence="1 2" key="1">
    <citation type="submission" date="2023-01" db="EMBL/GenBank/DDBJ databases">
        <title>Pseudomonas SA3-5T sp. nov., isolated from tidal flat sediment.</title>
        <authorList>
            <person name="Kim H.S."/>
            <person name="Kim J.-S."/>
            <person name="Suh M.K."/>
            <person name="Eom M.K."/>
            <person name="Lee J.-S."/>
        </authorList>
    </citation>
    <scope>NUCLEOTIDE SEQUENCE [LARGE SCALE GENOMIC DNA]</scope>
    <source>
        <strain evidence="1 2">SA3-5</strain>
    </source>
</reference>
<accession>A0ABT4XBE7</accession>
<protein>
    <submittedName>
        <fullName evidence="1">Cysteine-rich CWC family protein</fullName>
    </submittedName>
</protein>
<dbReference type="Proteomes" id="UP001212042">
    <property type="component" value="Unassembled WGS sequence"/>
</dbReference>